<dbReference type="OrthoDB" id="2129069at2759"/>
<name>A0A1J7K3N2_9PEZI</name>
<proteinExistence type="predicted"/>
<dbReference type="EMBL" id="KV875093">
    <property type="protein sequence ID" value="OIW34786.1"/>
    <property type="molecule type" value="Genomic_DNA"/>
</dbReference>
<evidence type="ECO:0000313" key="2">
    <source>
        <dbReference type="Proteomes" id="UP000182658"/>
    </source>
</evidence>
<gene>
    <name evidence="1" type="ORF">CONLIGDRAFT_675742</name>
</gene>
<reference evidence="1 2" key="1">
    <citation type="submission" date="2016-10" db="EMBL/GenBank/DDBJ databases">
        <title>Draft genome sequence of Coniochaeta ligniaria NRRL30616, a lignocellulolytic fungus for bioabatement of inhibitors in plant biomass hydrolysates.</title>
        <authorList>
            <consortium name="DOE Joint Genome Institute"/>
            <person name="Jimenez D.J."/>
            <person name="Hector R.E."/>
            <person name="Riley R."/>
            <person name="Sun H."/>
            <person name="Grigoriev I.V."/>
            <person name="Van Elsas J.D."/>
            <person name="Nichols N.N."/>
        </authorList>
    </citation>
    <scope>NUCLEOTIDE SEQUENCE [LARGE SCALE GENOMIC DNA]</scope>
    <source>
        <strain evidence="1 2">NRRL 30616</strain>
    </source>
</reference>
<dbReference type="InParanoid" id="A0A1J7K3N2"/>
<evidence type="ECO:0000313" key="1">
    <source>
        <dbReference type="EMBL" id="OIW34786.1"/>
    </source>
</evidence>
<accession>A0A1J7K3N2</accession>
<dbReference type="AlphaFoldDB" id="A0A1J7K3N2"/>
<protein>
    <submittedName>
        <fullName evidence="1">Uncharacterized protein</fullName>
    </submittedName>
</protein>
<organism evidence="1 2">
    <name type="scientific">Coniochaeta ligniaria NRRL 30616</name>
    <dbReference type="NCBI Taxonomy" id="1408157"/>
    <lineage>
        <taxon>Eukaryota</taxon>
        <taxon>Fungi</taxon>
        <taxon>Dikarya</taxon>
        <taxon>Ascomycota</taxon>
        <taxon>Pezizomycotina</taxon>
        <taxon>Sordariomycetes</taxon>
        <taxon>Sordariomycetidae</taxon>
        <taxon>Coniochaetales</taxon>
        <taxon>Coniochaetaceae</taxon>
        <taxon>Coniochaeta</taxon>
    </lineage>
</organism>
<sequence>MFCATLRKRPEWAAAVPILLRKETRDWKEKKLETHDVAMPMPAIGTIRGGGVFLRFILLSAPDLKQPETLQRIERLFYLEGGRRCAIVFLLSTDGNQDGLSAMGQLQMEIMEKFISIPILPLTSLDHLPARLEAFHGKLLTPNPCQARSVSAEAQTLLPYCSVNPPLPQQPTHVLSDINTSFSDLLDKVTTGQGQAILQDYAGDDVANRIIQFWTTEFS</sequence>
<dbReference type="Proteomes" id="UP000182658">
    <property type="component" value="Unassembled WGS sequence"/>
</dbReference>
<keyword evidence="2" id="KW-1185">Reference proteome</keyword>